<keyword evidence="3" id="KW-1185">Reference proteome</keyword>
<dbReference type="InParanoid" id="A0A251UBE2"/>
<reference evidence="1" key="3">
    <citation type="submission" date="2020-06" db="EMBL/GenBank/DDBJ databases">
        <title>Helianthus annuus Genome sequencing and assembly Release 2.</title>
        <authorList>
            <person name="Gouzy J."/>
            <person name="Langlade N."/>
            <person name="Munos S."/>
        </authorList>
    </citation>
    <scope>NUCLEOTIDE SEQUENCE</scope>
    <source>
        <tissue evidence="1">Leaves</tissue>
    </source>
</reference>
<proteinExistence type="predicted"/>
<evidence type="ECO:0000313" key="3">
    <source>
        <dbReference type="Proteomes" id="UP000215914"/>
    </source>
</evidence>
<organism evidence="2 3">
    <name type="scientific">Helianthus annuus</name>
    <name type="common">Common sunflower</name>
    <dbReference type="NCBI Taxonomy" id="4232"/>
    <lineage>
        <taxon>Eukaryota</taxon>
        <taxon>Viridiplantae</taxon>
        <taxon>Streptophyta</taxon>
        <taxon>Embryophyta</taxon>
        <taxon>Tracheophyta</taxon>
        <taxon>Spermatophyta</taxon>
        <taxon>Magnoliopsida</taxon>
        <taxon>eudicotyledons</taxon>
        <taxon>Gunneridae</taxon>
        <taxon>Pentapetalae</taxon>
        <taxon>asterids</taxon>
        <taxon>campanulids</taxon>
        <taxon>Asterales</taxon>
        <taxon>Asteraceae</taxon>
        <taxon>Asteroideae</taxon>
        <taxon>Heliantheae alliance</taxon>
        <taxon>Heliantheae</taxon>
        <taxon>Helianthus</taxon>
    </lineage>
</organism>
<sequence length="64" mass="7086">MISMFTPTPCPRSQPPTLPIIVGQLLSPTHKTIVPYPQSESPNQSTKPQFSQFHLLVAIVLCLE</sequence>
<evidence type="ECO:0000313" key="1">
    <source>
        <dbReference type="EMBL" id="KAF5798095.1"/>
    </source>
</evidence>
<dbReference type="AlphaFoldDB" id="A0A251UBE2"/>
<dbReference type="EMBL" id="MNCJ02000322">
    <property type="protein sequence ID" value="KAF5798095.1"/>
    <property type="molecule type" value="Genomic_DNA"/>
</dbReference>
<name>A0A251UBE2_HELAN</name>
<dbReference type="Gramene" id="mRNA:HanXRQr2_Chr07g0288761">
    <property type="protein sequence ID" value="CDS:HanXRQr2_Chr07g0288761.1"/>
    <property type="gene ID" value="HanXRQr2_Chr07g0288761"/>
</dbReference>
<accession>A0A251UBE2</accession>
<dbReference type="EMBL" id="CM007896">
    <property type="protein sequence ID" value="OTG20434.1"/>
    <property type="molecule type" value="Genomic_DNA"/>
</dbReference>
<evidence type="ECO:0000313" key="2">
    <source>
        <dbReference type="EMBL" id="OTG20434.1"/>
    </source>
</evidence>
<dbReference type="Proteomes" id="UP000215914">
    <property type="component" value="Chromosome 7"/>
</dbReference>
<gene>
    <name evidence="2" type="ORF">HannXRQ_Chr07g0193071</name>
    <name evidence="1" type="ORF">HanXRQr2_Chr07g0288761</name>
</gene>
<protein>
    <submittedName>
        <fullName evidence="2">Uncharacterized protein</fullName>
    </submittedName>
</protein>
<reference evidence="1 3" key="1">
    <citation type="journal article" date="2017" name="Nature">
        <title>The sunflower genome provides insights into oil metabolism, flowering and Asterid evolution.</title>
        <authorList>
            <person name="Badouin H."/>
            <person name="Gouzy J."/>
            <person name="Grassa C.J."/>
            <person name="Murat F."/>
            <person name="Staton S.E."/>
            <person name="Cottret L."/>
            <person name="Lelandais-Briere C."/>
            <person name="Owens G.L."/>
            <person name="Carrere S."/>
            <person name="Mayjonade B."/>
            <person name="Legrand L."/>
            <person name="Gill N."/>
            <person name="Kane N.C."/>
            <person name="Bowers J.E."/>
            <person name="Hubner S."/>
            <person name="Bellec A."/>
            <person name="Berard A."/>
            <person name="Berges H."/>
            <person name="Blanchet N."/>
            <person name="Boniface M.C."/>
            <person name="Brunel D."/>
            <person name="Catrice O."/>
            <person name="Chaidir N."/>
            <person name="Claudel C."/>
            <person name="Donnadieu C."/>
            <person name="Faraut T."/>
            <person name="Fievet G."/>
            <person name="Helmstetter N."/>
            <person name="King M."/>
            <person name="Knapp S.J."/>
            <person name="Lai Z."/>
            <person name="Le Paslier M.C."/>
            <person name="Lippi Y."/>
            <person name="Lorenzon L."/>
            <person name="Mandel J.R."/>
            <person name="Marage G."/>
            <person name="Marchand G."/>
            <person name="Marquand E."/>
            <person name="Bret-Mestries E."/>
            <person name="Morien E."/>
            <person name="Nambeesan S."/>
            <person name="Nguyen T."/>
            <person name="Pegot-Espagnet P."/>
            <person name="Pouilly N."/>
            <person name="Raftis F."/>
            <person name="Sallet E."/>
            <person name="Schiex T."/>
            <person name="Thomas J."/>
            <person name="Vandecasteele C."/>
            <person name="Vares D."/>
            <person name="Vear F."/>
            <person name="Vautrin S."/>
            <person name="Crespi M."/>
            <person name="Mangin B."/>
            <person name="Burke J.M."/>
            <person name="Salse J."/>
            <person name="Munos S."/>
            <person name="Vincourt P."/>
            <person name="Rieseberg L.H."/>
            <person name="Langlade N.B."/>
        </authorList>
    </citation>
    <scope>NUCLEOTIDE SEQUENCE [LARGE SCALE GENOMIC DNA]</scope>
    <source>
        <strain evidence="3">cv. SF193</strain>
        <tissue evidence="1">Leaves</tissue>
    </source>
</reference>
<reference evidence="2" key="2">
    <citation type="submission" date="2017-02" db="EMBL/GenBank/DDBJ databases">
        <title>Sunflower complete genome.</title>
        <authorList>
            <person name="Langlade N."/>
            <person name="Munos S."/>
        </authorList>
    </citation>
    <scope>NUCLEOTIDE SEQUENCE [LARGE SCALE GENOMIC DNA]</scope>
    <source>
        <tissue evidence="2">Leaves</tissue>
    </source>
</reference>